<name>A0A4R3HT05_PAULE</name>
<evidence type="ECO:0000313" key="3">
    <source>
        <dbReference type="Proteomes" id="UP000295382"/>
    </source>
</evidence>
<keyword evidence="3" id="KW-1185">Reference proteome</keyword>
<evidence type="ECO:0000256" key="1">
    <source>
        <dbReference type="SAM" id="SignalP"/>
    </source>
</evidence>
<feature type="signal peptide" evidence="1">
    <location>
        <begin position="1"/>
        <end position="20"/>
    </location>
</feature>
<reference evidence="2 3" key="1">
    <citation type="submission" date="2019-03" db="EMBL/GenBank/DDBJ databases">
        <title>Genomic Encyclopedia of Type Strains, Phase IV (KMG-IV): sequencing the most valuable type-strain genomes for metagenomic binning, comparative biology and taxonomic classification.</title>
        <authorList>
            <person name="Goeker M."/>
        </authorList>
    </citation>
    <scope>NUCLEOTIDE SEQUENCE [LARGE SCALE GENOMIC DNA]</scope>
    <source>
        <strain evidence="2 3">DSM 7445</strain>
    </source>
</reference>
<dbReference type="EMBL" id="SLZQ01000010">
    <property type="protein sequence ID" value="TCS35603.1"/>
    <property type="molecule type" value="Genomic_DNA"/>
</dbReference>
<dbReference type="PROSITE" id="PS51257">
    <property type="entry name" value="PROKAR_LIPOPROTEIN"/>
    <property type="match status" value="1"/>
</dbReference>
<evidence type="ECO:0000313" key="2">
    <source>
        <dbReference type="EMBL" id="TCS35603.1"/>
    </source>
</evidence>
<dbReference type="AlphaFoldDB" id="A0A4R3HT05"/>
<dbReference type="RefSeq" id="WP_132259609.1">
    <property type="nucleotide sequence ID" value="NZ_SLZQ01000010.1"/>
</dbReference>
<gene>
    <name evidence="2" type="ORF">EDC30_11071</name>
</gene>
<proteinExistence type="predicted"/>
<keyword evidence="1" id="KW-0732">Signal</keyword>
<organism evidence="2 3">
    <name type="scientific">Paucimonas lemoignei</name>
    <name type="common">Pseudomonas lemoignei</name>
    <dbReference type="NCBI Taxonomy" id="29443"/>
    <lineage>
        <taxon>Bacteria</taxon>
        <taxon>Pseudomonadati</taxon>
        <taxon>Pseudomonadota</taxon>
        <taxon>Betaproteobacteria</taxon>
        <taxon>Burkholderiales</taxon>
        <taxon>Burkholderiaceae</taxon>
        <taxon>Paucimonas</taxon>
    </lineage>
</organism>
<accession>A0A4R3HT05</accession>
<sequence>MKTRLSLLCIAAILAGCASDSLPLAGTPAYQGGPPGGSVSASLQAYKIALANRIAAVNSDKMYTGRPQALLRSVVVVKYVVDGDGRLLRSEIMRSNRDRSTEATALATLRNSAPFPRPDAHLMRHGRLELAETWLFNNDGRFQLRSTAQRQIDE</sequence>
<dbReference type="Gene3D" id="3.30.1150.10">
    <property type="match status" value="1"/>
</dbReference>
<dbReference type="SUPFAM" id="SSF74653">
    <property type="entry name" value="TolA/TonB C-terminal domain"/>
    <property type="match status" value="1"/>
</dbReference>
<protein>
    <submittedName>
        <fullName evidence="2">Protein TonB</fullName>
    </submittedName>
</protein>
<feature type="chain" id="PRO_5020832170" evidence="1">
    <location>
        <begin position="21"/>
        <end position="154"/>
    </location>
</feature>
<dbReference type="Proteomes" id="UP000295382">
    <property type="component" value="Unassembled WGS sequence"/>
</dbReference>
<comment type="caution">
    <text evidence="2">The sequence shown here is derived from an EMBL/GenBank/DDBJ whole genome shotgun (WGS) entry which is preliminary data.</text>
</comment>
<dbReference type="OrthoDB" id="8758366at2"/>